<dbReference type="OrthoDB" id="5290098at2"/>
<dbReference type="Gene3D" id="2.60.120.10">
    <property type="entry name" value="Jelly Rolls"/>
    <property type="match status" value="1"/>
</dbReference>
<evidence type="ECO:0000256" key="2">
    <source>
        <dbReference type="ARBA" id="ARBA00023125"/>
    </source>
</evidence>
<evidence type="ECO:0000259" key="5">
    <source>
        <dbReference type="PROSITE" id="PS51063"/>
    </source>
</evidence>
<dbReference type="EMBL" id="BMKN01000001">
    <property type="protein sequence ID" value="GGE40409.1"/>
    <property type="molecule type" value="Genomic_DNA"/>
</dbReference>
<reference evidence="6" key="1">
    <citation type="journal article" date="2014" name="Int. J. Syst. Evol. Microbiol.">
        <title>Complete genome sequence of Corynebacterium casei LMG S-19264T (=DSM 44701T), isolated from a smear-ripened cheese.</title>
        <authorList>
            <consortium name="US DOE Joint Genome Institute (JGI-PGF)"/>
            <person name="Walter F."/>
            <person name="Albersmeier A."/>
            <person name="Kalinowski J."/>
            <person name="Ruckert C."/>
        </authorList>
    </citation>
    <scope>NUCLEOTIDE SEQUENCE</scope>
    <source>
        <strain evidence="6">CGMCC 1.16012</strain>
    </source>
</reference>
<evidence type="ECO:0000259" key="4">
    <source>
        <dbReference type="PROSITE" id="PS50042"/>
    </source>
</evidence>
<evidence type="ECO:0008006" key="8">
    <source>
        <dbReference type="Google" id="ProtNLM"/>
    </source>
</evidence>
<gene>
    <name evidence="6" type="ORF">GCM10011517_05100</name>
</gene>
<feature type="domain" description="Cyclic nucleotide-binding" evidence="4">
    <location>
        <begin position="1"/>
        <end position="102"/>
    </location>
</feature>
<dbReference type="Gene3D" id="1.10.10.10">
    <property type="entry name" value="Winged helix-like DNA-binding domain superfamily/Winged helix DNA-binding domain"/>
    <property type="match status" value="1"/>
</dbReference>
<dbReference type="InterPro" id="IPR000595">
    <property type="entry name" value="cNMP-bd_dom"/>
</dbReference>
<reference evidence="6" key="2">
    <citation type="submission" date="2020-09" db="EMBL/GenBank/DDBJ databases">
        <authorList>
            <person name="Sun Q."/>
            <person name="Zhou Y."/>
        </authorList>
    </citation>
    <scope>NUCLEOTIDE SEQUENCE</scope>
    <source>
        <strain evidence="6">CGMCC 1.16012</strain>
    </source>
</reference>
<dbReference type="PANTHER" id="PTHR24567:SF74">
    <property type="entry name" value="HTH-TYPE TRANSCRIPTIONAL REGULATOR ARCR"/>
    <property type="match status" value="1"/>
</dbReference>
<dbReference type="Proteomes" id="UP000606730">
    <property type="component" value="Unassembled WGS sequence"/>
</dbReference>
<dbReference type="RefSeq" id="WP_158221917.1">
    <property type="nucleotide sequence ID" value="NZ_BMKN01000001.1"/>
</dbReference>
<name>A0A917ACA3_9RHOB</name>
<dbReference type="InterPro" id="IPR036390">
    <property type="entry name" value="WH_DNA-bd_sf"/>
</dbReference>
<dbReference type="GO" id="GO:0005829">
    <property type="term" value="C:cytosol"/>
    <property type="evidence" value="ECO:0007669"/>
    <property type="project" value="TreeGrafter"/>
</dbReference>
<dbReference type="InterPro" id="IPR014710">
    <property type="entry name" value="RmlC-like_jellyroll"/>
</dbReference>
<keyword evidence="1" id="KW-0805">Transcription regulation</keyword>
<dbReference type="CDD" id="cd00038">
    <property type="entry name" value="CAP_ED"/>
    <property type="match status" value="1"/>
</dbReference>
<evidence type="ECO:0000313" key="7">
    <source>
        <dbReference type="Proteomes" id="UP000606730"/>
    </source>
</evidence>
<dbReference type="PROSITE" id="PS51063">
    <property type="entry name" value="HTH_CRP_2"/>
    <property type="match status" value="1"/>
</dbReference>
<dbReference type="SUPFAM" id="SSF51206">
    <property type="entry name" value="cAMP-binding domain-like"/>
    <property type="match status" value="1"/>
</dbReference>
<evidence type="ECO:0000256" key="1">
    <source>
        <dbReference type="ARBA" id="ARBA00023015"/>
    </source>
</evidence>
<dbReference type="AlphaFoldDB" id="A0A917ACA3"/>
<dbReference type="PROSITE" id="PS50042">
    <property type="entry name" value="CNMP_BINDING_3"/>
    <property type="match status" value="1"/>
</dbReference>
<proteinExistence type="predicted"/>
<evidence type="ECO:0000256" key="3">
    <source>
        <dbReference type="ARBA" id="ARBA00023163"/>
    </source>
</evidence>
<feature type="domain" description="HTH crp-type" evidence="5">
    <location>
        <begin position="132"/>
        <end position="196"/>
    </location>
</feature>
<dbReference type="InterPro" id="IPR018490">
    <property type="entry name" value="cNMP-bd_dom_sf"/>
</dbReference>
<dbReference type="GO" id="GO:0003700">
    <property type="term" value="F:DNA-binding transcription factor activity"/>
    <property type="evidence" value="ECO:0007669"/>
    <property type="project" value="TreeGrafter"/>
</dbReference>
<protein>
    <recommendedName>
        <fullName evidence="8">cAMP-binding domain of CRP or a regulatory subunit of cAMP-dependent protein kinases</fullName>
    </recommendedName>
</protein>
<dbReference type="GO" id="GO:0003677">
    <property type="term" value="F:DNA binding"/>
    <property type="evidence" value="ECO:0007669"/>
    <property type="project" value="UniProtKB-KW"/>
</dbReference>
<keyword evidence="3" id="KW-0804">Transcription</keyword>
<accession>A0A917ACA3</accession>
<dbReference type="Pfam" id="PF00027">
    <property type="entry name" value="cNMP_binding"/>
    <property type="match status" value="1"/>
</dbReference>
<comment type="caution">
    <text evidence="6">The sequence shown here is derived from an EMBL/GenBank/DDBJ whole genome shotgun (WGS) entry which is preliminary data.</text>
</comment>
<sequence>MDLPNDLQNAFLDACKIRTVEAGEEFLKQGDICDRLIMIAHGVAQLTYDHEEGLSTLIGFDGAGNILGEMEALAEEPLIATCSAFKPLVLLELSRPELIKFMQNPIFIRNYSRVQVRRFRRDNELKAADHFFSVDQKLCSHLLNLSVHTQTIEQSQAALANAIGCTRQTINKELNTLKNAGIIEIRKGGLNILQRDRLAERLP</sequence>
<dbReference type="SUPFAM" id="SSF46785">
    <property type="entry name" value="Winged helix' DNA-binding domain"/>
    <property type="match status" value="1"/>
</dbReference>
<dbReference type="Pfam" id="PF13545">
    <property type="entry name" value="HTH_Crp_2"/>
    <property type="match status" value="1"/>
</dbReference>
<keyword evidence="2" id="KW-0238">DNA-binding</keyword>
<keyword evidence="7" id="KW-1185">Reference proteome</keyword>
<organism evidence="6 7">
    <name type="scientific">Actibacterium pelagium</name>
    <dbReference type="NCBI Taxonomy" id="2029103"/>
    <lineage>
        <taxon>Bacteria</taxon>
        <taxon>Pseudomonadati</taxon>
        <taxon>Pseudomonadota</taxon>
        <taxon>Alphaproteobacteria</taxon>
        <taxon>Rhodobacterales</taxon>
        <taxon>Roseobacteraceae</taxon>
        <taxon>Actibacterium</taxon>
    </lineage>
</organism>
<dbReference type="SMART" id="SM00100">
    <property type="entry name" value="cNMP"/>
    <property type="match status" value="1"/>
</dbReference>
<dbReference type="InterPro" id="IPR036388">
    <property type="entry name" value="WH-like_DNA-bd_sf"/>
</dbReference>
<dbReference type="SMART" id="SM00419">
    <property type="entry name" value="HTH_CRP"/>
    <property type="match status" value="1"/>
</dbReference>
<dbReference type="InterPro" id="IPR050397">
    <property type="entry name" value="Env_Response_Regulators"/>
</dbReference>
<dbReference type="PANTHER" id="PTHR24567">
    <property type="entry name" value="CRP FAMILY TRANSCRIPTIONAL REGULATORY PROTEIN"/>
    <property type="match status" value="1"/>
</dbReference>
<evidence type="ECO:0000313" key="6">
    <source>
        <dbReference type="EMBL" id="GGE40409.1"/>
    </source>
</evidence>
<dbReference type="InterPro" id="IPR012318">
    <property type="entry name" value="HTH_CRP"/>
</dbReference>